<evidence type="ECO:0000259" key="2">
    <source>
        <dbReference type="Pfam" id="PF14420"/>
    </source>
</evidence>
<proteinExistence type="predicted"/>
<gene>
    <name evidence="3" type="ORF">ANIA_06437</name>
</gene>
<organism evidence="3 4">
    <name type="scientific">Emericella nidulans (strain FGSC A4 / ATCC 38163 / CBS 112.46 / NRRL 194 / M139)</name>
    <name type="common">Aspergillus nidulans</name>
    <dbReference type="NCBI Taxonomy" id="227321"/>
    <lineage>
        <taxon>Eukaryota</taxon>
        <taxon>Fungi</taxon>
        <taxon>Dikarya</taxon>
        <taxon>Ascomycota</taxon>
        <taxon>Pezizomycotina</taxon>
        <taxon>Eurotiomycetes</taxon>
        <taxon>Eurotiomycetidae</taxon>
        <taxon>Eurotiales</taxon>
        <taxon>Aspergillaceae</taxon>
        <taxon>Aspergillus</taxon>
        <taxon>Aspergillus subgen. Nidulantes</taxon>
    </lineage>
</organism>
<reference evidence="4" key="1">
    <citation type="journal article" date="2005" name="Nature">
        <title>Sequencing of Aspergillus nidulans and comparative analysis with A. fumigatus and A. oryzae.</title>
        <authorList>
            <person name="Galagan J.E."/>
            <person name="Calvo S.E."/>
            <person name="Cuomo C."/>
            <person name="Ma L.J."/>
            <person name="Wortman J.R."/>
            <person name="Batzoglou S."/>
            <person name="Lee S.I."/>
            <person name="Basturkmen M."/>
            <person name="Spevak C.C."/>
            <person name="Clutterbuck J."/>
            <person name="Kapitonov V."/>
            <person name="Jurka J."/>
            <person name="Scazzocchio C."/>
            <person name="Farman M."/>
            <person name="Butler J."/>
            <person name="Purcell S."/>
            <person name="Harris S."/>
            <person name="Braus G.H."/>
            <person name="Draht O."/>
            <person name="Busch S."/>
            <person name="D'Enfert C."/>
            <person name="Bouchier C."/>
            <person name="Goldman G.H."/>
            <person name="Bell-Pedersen D."/>
            <person name="Griffiths-Jones S."/>
            <person name="Doonan J.H."/>
            <person name="Yu J."/>
            <person name="Vienken K."/>
            <person name="Pain A."/>
            <person name="Freitag M."/>
            <person name="Selker E.U."/>
            <person name="Archer D.B."/>
            <person name="Penalva M.A."/>
            <person name="Oakley B.R."/>
            <person name="Momany M."/>
            <person name="Tanaka T."/>
            <person name="Kumagai T."/>
            <person name="Asai K."/>
            <person name="Machida M."/>
            <person name="Nierman W.C."/>
            <person name="Denning D.W."/>
            <person name="Caddick M."/>
            <person name="Hynes M."/>
            <person name="Paoletti M."/>
            <person name="Fischer R."/>
            <person name="Miller B."/>
            <person name="Dyer P."/>
            <person name="Sachs M.S."/>
            <person name="Osmani S.A."/>
            <person name="Birren B.W."/>
        </authorList>
    </citation>
    <scope>NUCLEOTIDE SEQUENCE [LARGE SCALE GENOMIC DNA]</scope>
    <source>
        <strain evidence="4">FGSC A4 / ATCC 38163 / CBS 112.46 / NRRL 194 / M139</strain>
    </source>
</reference>
<dbReference type="KEGG" id="ani:ANIA_06437"/>
<protein>
    <recommendedName>
        <fullName evidence="2">Clr5 domain-containing protein</fullName>
    </recommendedName>
</protein>
<name>Q5AZ43_EMENI</name>
<dbReference type="OMA" id="GSHIAPW"/>
<dbReference type="Pfam" id="PF14420">
    <property type="entry name" value="Clr5"/>
    <property type="match status" value="1"/>
</dbReference>
<feature type="compositionally biased region" description="Polar residues" evidence="1">
    <location>
        <begin position="105"/>
        <end position="124"/>
    </location>
</feature>
<dbReference type="VEuPathDB" id="FungiDB:AN6437"/>
<keyword evidence="4" id="KW-1185">Reference proteome</keyword>
<evidence type="ECO:0000313" key="4">
    <source>
        <dbReference type="Proteomes" id="UP000000560"/>
    </source>
</evidence>
<dbReference type="RefSeq" id="XP_664041.1">
    <property type="nucleotide sequence ID" value="XM_658949.1"/>
</dbReference>
<accession>C8V0E9</accession>
<dbReference type="HOGENOM" id="CLU_842056_0_0_1"/>
<dbReference type="OrthoDB" id="5308957at2759"/>
<reference evidence="4" key="2">
    <citation type="journal article" date="2009" name="Fungal Genet. Biol.">
        <title>The 2008 update of the Aspergillus nidulans genome annotation: a community effort.</title>
        <authorList>
            <person name="Wortman J.R."/>
            <person name="Gilsenan J.M."/>
            <person name="Joardar V."/>
            <person name="Deegan J."/>
            <person name="Clutterbuck J."/>
            <person name="Andersen M.R."/>
            <person name="Archer D."/>
            <person name="Bencina M."/>
            <person name="Braus G."/>
            <person name="Coutinho P."/>
            <person name="von Dohren H."/>
            <person name="Doonan J."/>
            <person name="Driessen A.J."/>
            <person name="Durek P."/>
            <person name="Espeso E."/>
            <person name="Fekete E."/>
            <person name="Flipphi M."/>
            <person name="Estrada C.G."/>
            <person name="Geysens S."/>
            <person name="Goldman G."/>
            <person name="de Groot P.W."/>
            <person name="Hansen K."/>
            <person name="Harris S.D."/>
            <person name="Heinekamp T."/>
            <person name="Helmstaedt K."/>
            <person name="Henrissat B."/>
            <person name="Hofmann G."/>
            <person name="Homan T."/>
            <person name="Horio T."/>
            <person name="Horiuchi H."/>
            <person name="James S."/>
            <person name="Jones M."/>
            <person name="Karaffa L."/>
            <person name="Karanyi Z."/>
            <person name="Kato M."/>
            <person name="Keller N."/>
            <person name="Kelly D.E."/>
            <person name="Kiel J.A."/>
            <person name="Kim J.M."/>
            <person name="van der Klei I.J."/>
            <person name="Klis F.M."/>
            <person name="Kovalchuk A."/>
            <person name="Krasevec N."/>
            <person name="Kubicek C.P."/>
            <person name="Liu B."/>
            <person name="Maccabe A."/>
            <person name="Meyer V."/>
            <person name="Mirabito P."/>
            <person name="Miskei M."/>
            <person name="Mos M."/>
            <person name="Mullins J."/>
            <person name="Nelson D.R."/>
            <person name="Nielsen J."/>
            <person name="Oakley B.R."/>
            <person name="Osmani S.A."/>
            <person name="Pakula T."/>
            <person name="Paszewski A."/>
            <person name="Paulsen I."/>
            <person name="Pilsyk S."/>
            <person name="Pocsi I."/>
            <person name="Punt P.J."/>
            <person name="Ram A.F."/>
            <person name="Ren Q."/>
            <person name="Robellet X."/>
            <person name="Robson G."/>
            <person name="Seiboth B."/>
            <person name="van Solingen P."/>
            <person name="Specht T."/>
            <person name="Sun J."/>
            <person name="Taheri-Talesh N."/>
            <person name="Takeshita N."/>
            <person name="Ussery D."/>
            <person name="vanKuyk P.A."/>
            <person name="Visser H."/>
            <person name="van de Vondervoort P.J."/>
            <person name="de Vries R.P."/>
            <person name="Walton J."/>
            <person name="Xiang X."/>
            <person name="Xiong Y."/>
            <person name="Zeng A.P."/>
            <person name="Brandt B.W."/>
            <person name="Cornell M.J."/>
            <person name="van den Hondel C.A."/>
            <person name="Visser J."/>
            <person name="Oliver S.G."/>
            <person name="Turner G."/>
        </authorList>
    </citation>
    <scope>GENOME REANNOTATION</scope>
    <source>
        <strain evidence="4">FGSC A4 / ATCC 38163 / CBS 112.46 / NRRL 194 / M139</strain>
    </source>
</reference>
<dbReference type="EMBL" id="BN001301">
    <property type="protein sequence ID" value="CBF69475.1"/>
    <property type="molecule type" value="Genomic_DNA"/>
</dbReference>
<dbReference type="InParanoid" id="Q5AZ43"/>
<accession>Q5AZ43</accession>
<evidence type="ECO:0000256" key="1">
    <source>
        <dbReference type="SAM" id="MobiDB-lite"/>
    </source>
</evidence>
<dbReference type="PANTHER" id="PTHR38788">
    <property type="entry name" value="CLR5 DOMAIN-CONTAINING PROTEIN"/>
    <property type="match status" value="1"/>
</dbReference>
<feature type="region of interest" description="Disordered" evidence="1">
    <location>
        <begin position="59"/>
        <end position="169"/>
    </location>
</feature>
<evidence type="ECO:0000313" key="3">
    <source>
        <dbReference type="EMBL" id="CBF69475.1"/>
    </source>
</evidence>
<sequence length="330" mass="36812">MKSAISPDIWETKRMLITKLYKDEEWPLKQVIKLVQTRDFHPSESQLRSRLKKWHITKPSRKKYDGSRRLSGAKKNQNQNQPQSQNTMAQKPLSDSLSRLPLSSTYHTLHSQPHSQPLAQQLSQRRVDETDSFSETSRPSVSTVPDLSTSPANRYILPSSPHEDANPPFTSTSAMYPSSTIMAPSTPMTPAVYGMDDSKRPADAQPVYFYPPESSPHAFPATAAVSYPTHAYGPYSDPSPLAVVEHPQLDYMGYHAVHPYLAHQKTNQYGVPLSELPPPLLDGSWASHYHDSHAHQPLSPHSYYSDEAGGLQSLAPLAPPAPIYQTGHVM</sequence>
<feature type="compositionally biased region" description="Polar residues" evidence="1">
    <location>
        <begin position="133"/>
        <end position="152"/>
    </location>
</feature>
<dbReference type="InterPro" id="IPR025676">
    <property type="entry name" value="Clr5_dom"/>
</dbReference>
<dbReference type="AlphaFoldDB" id="Q5AZ43"/>
<dbReference type="PANTHER" id="PTHR38788:SF3">
    <property type="entry name" value="CLR5 DOMAIN-CONTAINING PROTEIN"/>
    <property type="match status" value="1"/>
</dbReference>
<dbReference type="Proteomes" id="UP000000560">
    <property type="component" value="Chromosome I"/>
</dbReference>
<dbReference type="GeneID" id="2871332"/>
<feature type="compositionally biased region" description="Low complexity" evidence="1">
    <location>
        <begin position="76"/>
        <end position="104"/>
    </location>
</feature>
<feature type="domain" description="Clr5" evidence="2">
    <location>
        <begin position="7"/>
        <end position="58"/>
    </location>
</feature>